<feature type="transmembrane region" description="Helical" evidence="1">
    <location>
        <begin position="49"/>
        <end position="70"/>
    </location>
</feature>
<keyword evidence="3" id="KW-1185">Reference proteome</keyword>
<keyword evidence="1" id="KW-0812">Transmembrane</keyword>
<proteinExistence type="predicted"/>
<dbReference type="KEGG" id="aup:AsAng_0011330"/>
<reference evidence="2" key="1">
    <citation type="submission" date="2022-09" db="EMBL/GenBank/DDBJ databases">
        <title>Aureispira anguillicida sp. nov., isolated from Leptocephalus of Japanese eel Anguilla japonica.</title>
        <authorList>
            <person name="Yuasa K."/>
            <person name="Mekata T."/>
            <person name="Ikunari K."/>
        </authorList>
    </citation>
    <scope>NUCLEOTIDE SEQUENCE</scope>
    <source>
        <strain evidence="2">EL160426</strain>
    </source>
</reference>
<dbReference type="RefSeq" id="WP_264791737.1">
    <property type="nucleotide sequence ID" value="NZ_AP026867.1"/>
</dbReference>
<keyword evidence="1" id="KW-0472">Membrane</keyword>
<sequence length="174" mass="20009">MMLLDDGKSIQEEKEIQFARAFFGGRYLAMYFVLLVALGIFGTIIKPENIVFCLLFLGIFSSMYFFTYAIQVSLFSNKKIAIHDYNLVLIRKNKIIKNITVYHDKDWICIKDSASLPIAVFEKSKNKEICDWIFRSYTVESKELKTTIPQKAWADLITTTGTGLLILCLIFSFA</sequence>
<dbReference type="AlphaFoldDB" id="A0A915YC90"/>
<evidence type="ECO:0000313" key="3">
    <source>
        <dbReference type="Proteomes" id="UP001060919"/>
    </source>
</evidence>
<gene>
    <name evidence="2" type="ORF">AsAng_0011330</name>
</gene>
<feature type="transmembrane region" description="Helical" evidence="1">
    <location>
        <begin position="152"/>
        <end position="173"/>
    </location>
</feature>
<name>A0A915YC90_9BACT</name>
<dbReference type="Proteomes" id="UP001060919">
    <property type="component" value="Chromosome"/>
</dbReference>
<evidence type="ECO:0000256" key="1">
    <source>
        <dbReference type="SAM" id="Phobius"/>
    </source>
</evidence>
<evidence type="ECO:0000313" key="2">
    <source>
        <dbReference type="EMBL" id="BDS10425.1"/>
    </source>
</evidence>
<accession>A0A915YC90</accession>
<dbReference type="EMBL" id="AP026867">
    <property type="protein sequence ID" value="BDS10425.1"/>
    <property type="molecule type" value="Genomic_DNA"/>
</dbReference>
<feature type="transmembrane region" description="Helical" evidence="1">
    <location>
        <begin position="21"/>
        <end position="43"/>
    </location>
</feature>
<protein>
    <submittedName>
        <fullName evidence="2">Uncharacterized protein</fullName>
    </submittedName>
</protein>
<keyword evidence="1" id="KW-1133">Transmembrane helix</keyword>
<organism evidence="2 3">
    <name type="scientific">Aureispira anguillae</name>
    <dbReference type="NCBI Taxonomy" id="2864201"/>
    <lineage>
        <taxon>Bacteria</taxon>
        <taxon>Pseudomonadati</taxon>
        <taxon>Bacteroidota</taxon>
        <taxon>Saprospiria</taxon>
        <taxon>Saprospirales</taxon>
        <taxon>Saprospiraceae</taxon>
        <taxon>Aureispira</taxon>
    </lineage>
</organism>